<dbReference type="KEGG" id="mlut:JET14_12120"/>
<proteinExistence type="inferred from homology"/>
<evidence type="ECO:0000256" key="2">
    <source>
        <dbReference type="ARBA" id="ARBA00023015"/>
    </source>
</evidence>
<dbReference type="Proteomes" id="UP000596083">
    <property type="component" value="Chromosome"/>
</dbReference>
<evidence type="ECO:0000256" key="1">
    <source>
        <dbReference type="ARBA" id="ARBA00006157"/>
    </source>
</evidence>
<gene>
    <name evidence="6" type="ORF">JET14_12120</name>
</gene>
<evidence type="ECO:0000313" key="6">
    <source>
        <dbReference type="EMBL" id="QQM29083.1"/>
    </source>
</evidence>
<dbReference type="EMBL" id="CP066786">
    <property type="protein sequence ID" value="QQM29083.1"/>
    <property type="molecule type" value="Genomic_DNA"/>
</dbReference>
<feature type="domain" description="Ner winged helix-turn-helix DNA-binding" evidence="5">
    <location>
        <begin position="28"/>
        <end position="99"/>
    </location>
</feature>
<dbReference type="AlphaFoldDB" id="A0A7T7HH98"/>
<dbReference type="GO" id="GO:0003677">
    <property type="term" value="F:DNA binding"/>
    <property type="evidence" value="ECO:0007669"/>
    <property type="project" value="UniProtKB-KW"/>
</dbReference>
<evidence type="ECO:0000256" key="4">
    <source>
        <dbReference type="ARBA" id="ARBA00023163"/>
    </source>
</evidence>
<dbReference type="SUPFAM" id="SSF47413">
    <property type="entry name" value="lambda repressor-like DNA-binding domains"/>
    <property type="match status" value="1"/>
</dbReference>
<dbReference type="Gene3D" id="1.10.260.40">
    <property type="entry name" value="lambda repressor-like DNA-binding domains"/>
    <property type="match status" value="1"/>
</dbReference>
<sequence>MFQTNLKKAGVAAPAFRQEFRMSKPTTWTWKRILWQIHERDMTLEKLALLNGRNPNSFRKVSRQKNTIDQQIIADFIGVDAKVLWPDRYTSTKHRIYDSRKWGPLESQKSDAVSDSRRAA</sequence>
<keyword evidence="4" id="KW-0804">Transcription</keyword>
<evidence type="ECO:0000313" key="7">
    <source>
        <dbReference type="Proteomes" id="UP000596083"/>
    </source>
</evidence>
<reference evidence="6 7" key="1">
    <citation type="submission" date="2020-12" db="EMBL/GenBank/DDBJ databases">
        <authorList>
            <person name="Zheng R.K."/>
            <person name="Sun C.M."/>
        </authorList>
    </citation>
    <scope>NUCLEOTIDE SEQUENCE [LARGE SCALE GENOMIC DNA]</scope>
    <source>
        <strain evidence="6 7">ZRK001</strain>
    </source>
</reference>
<dbReference type="RefSeq" id="WP_200333812.1">
    <property type="nucleotide sequence ID" value="NZ_CP066786.1"/>
</dbReference>
<evidence type="ECO:0000259" key="5">
    <source>
        <dbReference type="Pfam" id="PF13693"/>
    </source>
</evidence>
<dbReference type="Pfam" id="PF13693">
    <property type="entry name" value="HTH_35"/>
    <property type="match status" value="1"/>
</dbReference>
<name>A0A7T7HH98_9HYPH</name>
<protein>
    <submittedName>
        <fullName evidence="6">Helix-turn-helix domain-containing protein</fullName>
    </submittedName>
</protein>
<keyword evidence="2" id="KW-0805">Transcription regulation</keyword>
<dbReference type="InterPro" id="IPR038722">
    <property type="entry name" value="Ner_HTH_dom"/>
</dbReference>
<evidence type="ECO:0000256" key="3">
    <source>
        <dbReference type="ARBA" id="ARBA00023125"/>
    </source>
</evidence>
<keyword evidence="3" id="KW-0238">DNA-binding</keyword>
<accession>A0A7T7HH98</accession>
<organism evidence="6 7">
    <name type="scientific">Martelella lutilitoris</name>
    <dbReference type="NCBI Taxonomy" id="2583532"/>
    <lineage>
        <taxon>Bacteria</taxon>
        <taxon>Pseudomonadati</taxon>
        <taxon>Pseudomonadota</taxon>
        <taxon>Alphaproteobacteria</taxon>
        <taxon>Hyphomicrobiales</taxon>
        <taxon>Aurantimonadaceae</taxon>
        <taxon>Martelella</taxon>
    </lineage>
</organism>
<comment type="similarity">
    <text evidence="1">Belongs to the ner transcriptional regulatory family.</text>
</comment>
<dbReference type="InterPro" id="IPR010982">
    <property type="entry name" value="Lambda_DNA-bd_dom_sf"/>
</dbReference>